<dbReference type="EMBL" id="JABRWO010000006">
    <property type="protein sequence ID" value="MBA2115426.1"/>
    <property type="molecule type" value="Genomic_DNA"/>
</dbReference>
<keyword evidence="3" id="KW-0547">Nucleotide-binding</keyword>
<dbReference type="PANTHER" id="PTHR43166:SF6">
    <property type="entry name" value="PHOSPHONATES IMPORT ATP-BINDING PROTEIN PHNC"/>
    <property type="match status" value="1"/>
</dbReference>
<dbReference type="CDD" id="cd03256">
    <property type="entry name" value="ABC_PhnC_transporter"/>
    <property type="match status" value="1"/>
</dbReference>
<dbReference type="GO" id="GO:0005524">
    <property type="term" value="F:ATP binding"/>
    <property type="evidence" value="ECO:0007669"/>
    <property type="project" value="UniProtKB-KW"/>
</dbReference>
<evidence type="ECO:0000313" key="9">
    <source>
        <dbReference type="EMBL" id="MBA2115426.1"/>
    </source>
</evidence>
<dbReference type="Pfam" id="PF00005">
    <property type="entry name" value="ABC_tran"/>
    <property type="match status" value="1"/>
</dbReference>
<dbReference type="InterPro" id="IPR017871">
    <property type="entry name" value="ABC_transporter-like_CS"/>
</dbReference>
<keyword evidence="10" id="KW-1185">Reference proteome</keyword>
<dbReference type="AlphaFoldDB" id="A0A7V8V5W3"/>
<keyword evidence="6" id="KW-0472">Membrane</keyword>
<dbReference type="PROSITE" id="PS50893">
    <property type="entry name" value="ABC_TRANSPORTER_2"/>
    <property type="match status" value="1"/>
</dbReference>
<evidence type="ECO:0000256" key="5">
    <source>
        <dbReference type="ARBA" id="ARBA00022967"/>
    </source>
</evidence>
<dbReference type="SUPFAM" id="SSF52540">
    <property type="entry name" value="P-loop containing nucleoside triphosphate hydrolases"/>
    <property type="match status" value="1"/>
</dbReference>
<sequence length="260" mass="29176">MLSINSISKSFPSGKDTVQALRNVSFQIQRGEFCVMLGHSGAGKSTLLKLVSGQMTPDEGEIVIDDQRLTSRNRRSLQYRIGMIHQHYELVERLSCLDNVLLGRLPWIPMTQSIFRNWNSDDRLAACTWLERVGLEPSHATRRAGQLSGGQQQRVAIARALIRQPTLLLADEPVASLDPATSRSILELLHQASRDWNVSVLCNLHQPELAQEFADRIIQLSQGNIQFDGTPKQWARHYQEVNGGSSEPSNNELRSHSPAY</sequence>
<keyword evidence="5" id="KW-1278">Translocase</keyword>
<dbReference type="PROSITE" id="PS00211">
    <property type="entry name" value="ABC_TRANSPORTER_1"/>
    <property type="match status" value="1"/>
</dbReference>
<dbReference type="Proteomes" id="UP000551616">
    <property type="component" value="Unassembled WGS sequence"/>
</dbReference>
<protein>
    <submittedName>
        <fullName evidence="9">ABC transporter ATP-binding protein YtrE</fullName>
    </submittedName>
</protein>
<dbReference type="InterPro" id="IPR050086">
    <property type="entry name" value="MetN_ABC_transporter-like"/>
</dbReference>
<feature type="domain" description="ABC transporter" evidence="8">
    <location>
        <begin position="2"/>
        <end position="247"/>
    </location>
</feature>
<dbReference type="InterPro" id="IPR027417">
    <property type="entry name" value="P-loop_NTPase"/>
</dbReference>
<evidence type="ECO:0000256" key="4">
    <source>
        <dbReference type="ARBA" id="ARBA00022840"/>
    </source>
</evidence>
<dbReference type="InterPro" id="IPR003593">
    <property type="entry name" value="AAA+_ATPase"/>
</dbReference>
<proteinExistence type="predicted"/>
<comment type="caution">
    <text evidence="9">The sequence shown here is derived from an EMBL/GenBank/DDBJ whole genome shotgun (WGS) entry which is preliminary data.</text>
</comment>
<dbReference type="GO" id="GO:0016020">
    <property type="term" value="C:membrane"/>
    <property type="evidence" value="ECO:0007669"/>
    <property type="project" value="InterPro"/>
</dbReference>
<evidence type="ECO:0000259" key="8">
    <source>
        <dbReference type="PROSITE" id="PS50893"/>
    </source>
</evidence>
<dbReference type="GO" id="GO:0015416">
    <property type="term" value="F:ABC-type phosphonate transporter activity"/>
    <property type="evidence" value="ECO:0007669"/>
    <property type="project" value="InterPro"/>
</dbReference>
<dbReference type="PANTHER" id="PTHR43166">
    <property type="entry name" value="AMINO ACID IMPORT ATP-BINDING PROTEIN"/>
    <property type="match status" value="1"/>
</dbReference>
<evidence type="ECO:0000256" key="2">
    <source>
        <dbReference type="ARBA" id="ARBA00022475"/>
    </source>
</evidence>
<evidence type="ECO:0000256" key="1">
    <source>
        <dbReference type="ARBA" id="ARBA00022448"/>
    </source>
</evidence>
<dbReference type="Gene3D" id="3.40.50.300">
    <property type="entry name" value="P-loop containing nucleotide triphosphate hydrolases"/>
    <property type="match status" value="1"/>
</dbReference>
<feature type="compositionally biased region" description="Polar residues" evidence="7">
    <location>
        <begin position="242"/>
        <end position="252"/>
    </location>
</feature>
<evidence type="ECO:0000256" key="3">
    <source>
        <dbReference type="ARBA" id="ARBA00022741"/>
    </source>
</evidence>
<evidence type="ECO:0000256" key="7">
    <source>
        <dbReference type="SAM" id="MobiDB-lite"/>
    </source>
</evidence>
<dbReference type="SMART" id="SM00382">
    <property type="entry name" value="AAA"/>
    <property type="match status" value="1"/>
</dbReference>
<dbReference type="RefSeq" id="WP_207396843.1">
    <property type="nucleotide sequence ID" value="NZ_JABRWO010000006.1"/>
</dbReference>
<gene>
    <name evidence="9" type="primary">ytrE_2</name>
    <name evidence="9" type="ORF">HOV93_26070</name>
</gene>
<keyword evidence="1" id="KW-0813">Transport</keyword>
<dbReference type="InterPro" id="IPR003439">
    <property type="entry name" value="ABC_transporter-like_ATP-bd"/>
</dbReference>
<keyword evidence="2" id="KW-1003">Cell membrane</keyword>
<dbReference type="GO" id="GO:0016887">
    <property type="term" value="F:ATP hydrolysis activity"/>
    <property type="evidence" value="ECO:0007669"/>
    <property type="project" value="InterPro"/>
</dbReference>
<evidence type="ECO:0000256" key="6">
    <source>
        <dbReference type="ARBA" id="ARBA00023136"/>
    </source>
</evidence>
<feature type="region of interest" description="Disordered" evidence="7">
    <location>
        <begin position="241"/>
        <end position="260"/>
    </location>
</feature>
<accession>A0A7V8V5W3</accession>
<dbReference type="InterPro" id="IPR012693">
    <property type="entry name" value="ABC_transpr_PhnC"/>
</dbReference>
<organism evidence="9 10">
    <name type="scientific">Bremerella alba</name>
    <dbReference type="NCBI Taxonomy" id="980252"/>
    <lineage>
        <taxon>Bacteria</taxon>
        <taxon>Pseudomonadati</taxon>
        <taxon>Planctomycetota</taxon>
        <taxon>Planctomycetia</taxon>
        <taxon>Pirellulales</taxon>
        <taxon>Pirellulaceae</taxon>
        <taxon>Bremerella</taxon>
    </lineage>
</organism>
<name>A0A7V8V5W3_9BACT</name>
<keyword evidence="4 9" id="KW-0067">ATP-binding</keyword>
<reference evidence="9 10" key="1">
    <citation type="submission" date="2020-05" db="EMBL/GenBank/DDBJ databases">
        <title>Bremerella alba sp. nov., a novel planctomycete isolated from the surface of the macroalga Fucus spiralis.</title>
        <authorList>
            <person name="Godinho O."/>
            <person name="Botelho R."/>
            <person name="Albuquerque L."/>
            <person name="Wiegand S."/>
            <person name="Da Costa M.S."/>
            <person name="Lobo-Da-Cunha A."/>
            <person name="Jogler C."/>
            <person name="Lage O.M."/>
        </authorList>
    </citation>
    <scope>NUCLEOTIDE SEQUENCE [LARGE SCALE GENOMIC DNA]</scope>
    <source>
        <strain evidence="9 10">FF15</strain>
    </source>
</reference>
<evidence type="ECO:0000313" key="10">
    <source>
        <dbReference type="Proteomes" id="UP000551616"/>
    </source>
</evidence>